<evidence type="ECO:0000313" key="4">
    <source>
        <dbReference type="Proteomes" id="UP001223646"/>
    </source>
</evidence>
<gene>
    <name evidence="3" type="ORF">QP460_007720</name>
</gene>
<name>A0AAW9SYF0_CORAY</name>
<protein>
    <submittedName>
        <fullName evidence="3">YceI family protein</fullName>
    </submittedName>
</protein>
<organism evidence="3 4">
    <name type="scientific">Corynebacterium amycolatum</name>
    <dbReference type="NCBI Taxonomy" id="43765"/>
    <lineage>
        <taxon>Bacteria</taxon>
        <taxon>Bacillati</taxon>
        <taxon>Actinomycetota</taxon>
        <taxon>Actinomycetes</taxon>
        <taxon>Mycobacteriales</taxon>
        <taxon>Corynebacteriaceae</taxon>
        <taxon>Corynebacterium</taxon>
    </lineage>
</organism>
<dbReference type="InterPro" id="IPR007372">
    <property type="entry name" value="Lipid/polyisoprenoid-bd_YceI"/>
</dbReference>
<dbReference type="Pfam" id="PF04264">
    <property type="entry name" value="YceI"/>
    <property type="match status" value="1"/>
</dbReference>
<dbReference type="PANTHER" id="PTHR34406">
    <property type="entry name" value="PROTEIN YCEI"/>
    <property type="match status" value="1"/>
</dbReference>
<proteinExistence type="inferred from homology"/>
<reference evidence="3" key="2">
    <citation type="submission" date="2024-05" db="EMBL/GenBank/DDBJ databases">
        <authorList>
            <person name="Wolfe A."/>
        </authorList>
    </citation>
    <scope>NUCLEOTIDE SEQUENCE</scope>
    <source>
        <strain evidence="3">UMB1064</strain>
    </source>
</reference>
<sequence length="178" mass="19385">MALQSGNYVLDAQHSTVGFTVRHAMITKVHGQFTQFESVINFDADKPENSTAKATIQANSINTNNEERDNHLRSKAFFGTDENPTFEFVSTAIELQSEEKATVTGDLTINGITKPVTLDVDIFGSAEDPWGQTRVGFEAATKIDRTDFGIDYNAPIKTGGLLLGNEISLQIDGSAVKQ</sequence>
<dbReference type="InterPro" id="IPR036761">
    <property type="entry name" value="TTHA0802/YceI-like_sf"/>
</dbReference>
<reference evidence="3" key="1">
    <citation type="submission" date="2023-05" db="EMBL/GenBank/DDBJ databases">
        <authorList>
            <person name="Du J."/>
        </authorList>
    </citation>
    <scope>NUCLEOTIDE SEQUENCE</scope>
    <source>
        <strain evidence="3">UMB1064</strain>
    </source>
</reference>
<dbReference type="SUPFAM" id="SSF101874">
    <property type="entry name" value="YceI-like"/>
    <property type="match status" value="1"/>
</dbReference>
<dbReference type="Gene3D" id="2.40.128.110">
    <property type="entry name" value="Lipid/polyisoprenoid-binding, YceI-like"/>
    <property type="match status" value="1"/>
</dbReference>
<feature type="domain" description="Lipid/polyisoprenoid-binding YceI-like" evidence="2">
    <location>
        <begin position="7"/>
        <end position="176"/>
    </location>
</feature>
<dbReference type="RefSeq" id="WP_101687929.1">
    <property type="nucleotide sequence ID" value="NZ_JASOOY020000027.1"/>
</dbReference>
<accession>A0AAW9SYF0</accession>
<evidence type="ECO:0000256" key="1">
    <source>
        <dbReference type="ARBA" id="ARBA00008812"/>
    </source>
</evidence>
<evidence type="ECO:0000313" key="3">
    <source>
        <dbReference type="EMBL" id="MEO3717473.1"/>
    </source>
</evidence>
<dbReference type="SMART" id="SM00867">
    <property type="entry name" value="YceI"/>
    <property type="match status" value="1"/>
</dbReference>
<evidence type="ECO:0000259" key="2">
    <source>
        <dbReference type="SMART" id="SM00867"/>
    </source>
</evidence>
<comment type="caution">
    <text evidence="3">The sequence shown here is derived from an EMBL/GenBank/DDBJ whole genome shotgun (WGS) entry which is preliminary data.</text>
</comment>
<dbReference type="EMBL" id="JASOOY020000027">
    <property type="protein sequence ID" value="MEO3717473.1"/>
    <property type="molecule type" value="Genomic_DNA"/>
</dbReference>
<comment type="similarity">
    <text evidence="1">Belongs to the UPF0312 family.</text>
</comment>
<dbReference type="AlphaFoldDB" id="A0AAW9SYF0"/>
<dbReference type="Proteomes" id="UP001223646">
    <property type="component" value="Unassembled WGS sequence"/>
</dbReference>
<dbReference type="PANTHER" id="PTHR34406:SF1">
    <property type="entry name" value="PROTEIN YCEI"/>
    <property type="match status" value="1"/>
</dbReference>